<dbReference type="Proteomes" id="UP000091979">
    <property type="component" value="Unassembled WGS sequence"/>
</dbReference>
<evidence type="ECO:0000313" key="3">
    <source>
        <dbReference type="Proteomes" id="UP000091979"/>
    </source>
</evidence>
<gene>
    <name evidence="2" type="ORF">SP90_01300</name>
</gene>
<feature type="chain" id="PRO_5008600834" evidence="1">
    <location>
        <begin position="20"/>
        <end position="133"/>
    </location>
</feature>
<proteinExistence type="predicted"/>
<organism evidence="2 3">
    <name type="scientific">Halodesulfovibrio spirochaetisodalis</name>
    <dbReference type="NCBI Taxonomy" id="1560234"/>
    <lineage>
        <taxon>Bacteria</taxon>
        <taxon>Pseudomonadati</taxon>
        <taxon>Thermodesulfobacteriota</taxon>
        <taxon>Desulfovibrionia</taxon>
        <taxon>Desulfovibrionales</taxon>
        <taxon>Desulfovibrionaceae</taxon>
        <taxon>Halodesulfovibrio</taxon>
    </lineage>
</organism>
<reference evidence="2 3" key="1">
    <citation type="submission" date="2015-01" db="EMBL/GenBank/DDBJ databases">
        <title>Desulfovibrio sp. JC271 draft genome sequence.</title>
        <authorList>
            <person name="Shivani Y."/>
            <person name="Subhash Y."/>
            <person name="Sasikala C."/>
            <person name="Ramana C.V."/>
        </authorList>
    </citation>
    <scope>NUCLEOTIDE SEQUENCE [LARGE SCALE GENOMIC DNA]</scope>
    <source>
        <strain evidence="2 3">JC271</strain>
    </source>
</reference>
<keyword evidence="1" id="KW-0732">Signal</keyword>
<dbReference type="SUPFAM" id="SSF63829">
    <property type="entry name" value="Calcium-dependent phosphotriesterase"/>
    <property type="match status" value="1"/>
</dbReference>
<dbReference type="AlphaFoldDB" id="A0A1B7XMK2"/>
<protein>
    <submittedName>
        <fullName evidence="2">Uncharacterized protein</fullName>
    </submittedName>
</protein>
<feature type="signal peptide" evidence="1">
    <location>
        <begin position="1"/>
        <end position="19"/>
    </location>
</feature>
<evidence type="ECO:0000256" key="1">
    <source>
        <dbReference type="SAM" id="SignalP"/>
    </source>
</evidence>
<comment type="caution">
    <text evidence="2">The sequence shown here is derived from an EMBL/GenBank/DDBJ whole genome shotgun (WGS) entry which is preliminary data.</text>
</comment>
<dbReference type="InterPro" id="IPR011042">
    <property type="entry name" value="6-blade_b-propeller_TolB-like"/>
</dbReference>
<keyword evidence="3" id="KW-1185">Reference proteome</keyword>
<dbReference type="Gene3D" id="2.120.10.30">
    <property type="entry name" value="TolB, C-terminal domain"/>
    <property type="match status" value="1"/>
</dbReference>
<dbReference type="EMBL" id="JXMS01000002">
    <property type="protein sequence ID" value="OBQ56750.1"/>
    <property type="molecule type" value="Genomic_DNA"/>
</dbReference>
<sequence length="133" mass="14142">MVRAIAAMFLILCGTVAHAESDVAERLLLARDHKGVLYVGYAEEGRVAARYEDSSQTDLATGLGKLAGIAVDDARNVYVSSVSHGVVYCIDRQGMLSEAVRNIEGAGDIALTRDGDVVLVTREGVRTFSKAGQ</sequence>
<accession>A0A1B7XMK2</accession>
<dbReference type="PATRIC" id="fig|1560234.3.peg.1129"/>
<name>A0A1B7XMK2_9BACT</name>
<evidence type="ECO:0000313" key="2">
    <source>
        <dbReference type="EMBL" id="OBQ56750.1"/>
    </source>
</evidence>
<dbReference type="RefSeq" id="WP_066851773.1">
    <property type="nucleotide sequence ID" value="NZ_JXMS01000002.1"/>
</dbReference>